<feature type="compositionally biased region" description="Basic and acidic residues" evidence="1">
    <location>
        <begin position="296"/>
        <end position="310"/>
    </location>
</feature>
<proteinExistence type="predicted"/>
<keyword evidence="2" id="KW-0472">Membrane</keyword>
<evidence type="ECO:0000256" key="2">
    <source>
        <dbReference type="SAM" id="Phobius"/>
    </source>
</evidence>
<accession>A0A1D1V048</accession>
<feature type="compositionally biased region" description="Polar residues" evidence="1">
    <location>
        <begin position="373"/>
        <end position="387"/>
    </location>
</feature>
<comment type="caution">
    <text evidence="3">The sequence shown here is derived from an EMBL/GenBank/DDBJ whole genome shotgun (WGS) entry which is preliminary data.</text>
</comment>
<dbReference type="Proteomes" id="UP000186922">
    <property type="component" value="Unassembled WGS sequence"/>
</dbReference>
<evidence type="ECO:0000313" key="3">
    <source>
        <dbReference type="EMBL" id="GAU93312.1"/>
    </source>
</evidence>
<feature type="region of interest" description="Disordered" evidence="1">
    <location>
        <begin position="296"/>
        <end position="319"/>
    </location>
</feature>
<dbReference type="OrthoDB" id="10590365at2759"/>
<name>A0A1D1V048_RAMVA</name>
<sequence length="434" mass="48749">MEDIDCDTWPDSPQCQFFLSLEDDEAPPEFIRPPPPFLCDSAFEKQLSCSNEVSFPFSINADGSPAETTLIVIVVCTAIVGILFLISGALIWRNRKKLRKYLTYSSRAPVRPSRKDTPSAASTSDSSDGVAYSDNNQYKKKALLAGISPPSGVKFLTDHHAIRYAPNSHPHLSLDGHIYEEIPSNYPAAAFCFNPTATLAAHNAYPRYAVYYDDGSAAAVPPLSTQSFDQRRSWLDLLHRPPCPDVLYNLYNDSTKITPSCPCPCYYPSLPQNSSRMAVGTDAGHVMVNPVEREIPEDGTRRESPYENHIRPTPYNRRYSNRNDLLNSRFYPNDLLNPETVQLTQTLLGPSVIRNEFPTLSRHSTAYKEEAPVQTSPRVSRTMDSMGQQQRRRHHRKPHKCTNRQATHPAHFVTVQANHEPQSQFGIVEDSSPL</sequence>
<evidence type="ECO:0000256" key="1">
    <source>
        <dbReference type="SAM" id="MobiDB-lite"/>
    </source>
</evidence>
<keyword evidence="2" id="KW-0812">Transmembrane</keyword>
<feature type="transmembrane region" description="Helical" evidence="2">
    <location>
        <begin position="70"/>
        <end position="92"/>
    </location>
</feature>
<gene>
    <name evidence="3" type="primary">RvY_05274-1</name>
    <name evidence="3" type="synonym">RvY_05274.1</name>
    <name evidence="3" type="ORF">RvY_05274</name>
</gene>
<keyword evidence="2" id="KW-1133">Transmembrane helix</keyword>
<feature type="region of interest" description="Disordered" evidence="1">
    <location>
        <begin position="367"/>
        <end position="407"/>
    </location>
</feature>
<evidence type="ECO:0000313" key="4">
    <source>
        <dbReference type="Proteomes" id="UP000186922"/>
    </source>
</evidence>
<feature type="compositionally biased region" description="Low complexity" evidence="1">
    <location>
        <begin position="118"/>
        <end position="128"/>
    </location>
</feature>
<feature type="compositionally biased region" description="Basic residues" evidence="1">
    <location>
        <begin position="390"/>
        <end position="402"/>
    </location>
</feature>
<dbReference type="AlphaFoldDB" id="A0A1D1V048"/>
<protein>
    <submittedName>
        <fullName evidence="3">Uncharacterized protein</fullName>
    </submittedName>
</protein>
<dbReference type="EMBL" id="BDGG01000002">
    <property type="protein sequence ID" value="GAU93312.1"/>
    <property type="molecule type" value="Genomic_DNA"/>
</dbReference>
<keyword evidence="4" id="KW-1185">Reference proteome</keyword>
<organism evidence="3 4">
    <name type="scientific">Ramazzottius varieornatus</name>
    <name type="common">Water bear</name>
    <name type="synonym">Tardigrade</name>
    <dbReference type="NCBI Taxonomy" id="947166"/>
    <lineage>
        <taxon>Eukaryota</taxon>
        <taxon>Metazoa</taxon>
        <taxon>Ecdysozoa</taxon>
        <taxon>Tardigrada</taxon>
        <taxon>Eutardigrada</taxon>
        <taxon>Parachela</taxon>
        <taxon>Hypsibioidea</taxon>
        <taxon>Ramazzottiidae</taxon>
        <taxon>Ramazzottius</taxon>
    </lineage>
</organism>
<feature type="region of interest" description="Disordered" evidence="1">
    <location>
        <begin position="109"/>
        <end position="132"/>
    </location>
</feature>
<reference evidence="3 4" key="1">
    <citation type="journal article" date="2016" name="Nat. Commun.">
        <title>Extremotolerant tardigrade genome and improved radiotolerance of human cultured cells by tardigrade-unique protein.</title>
        <authorList>
            <person name="Hashimoto T."/>
            <person name="Horikawa D.D."/>
            <person name="Saito Y."/>
            <person name="Kuwahara H."/>
            <person name="Kozuka-Hata H."/>
            <person name="Shin-I T."/>
            <person name="Minakuchi Y."/>
            <person name="Ohishi K."/>
            <person name="Motoyama A."/>
            <person name="Aizu T."/>
            <person name="Enomoto A."/>
            <person name="Kondo K."/>
            <person name="Tanaka S."/>
            <person name="Hara Y."/>
            <person name="Koshikawa S."/>
            <person name="Sagara H."/>
            <person name="Miura T."/>
            <person name="Yokobori S."/>
            <person name="Miyagawa K."/>
            <person name="Suzuki Y."/>
            <person name="Kubo T."/>
            <person name="Oyama M."/>
            <person name="Kohara Y."/>
            <person name="Fujiyama A."/>
            <person name="Arakawa K."/>
            <person name="Katayama T."/>
            <person name="Toyoda A."/>
            <person name="Kunieda T."/>
        </authorList>
    </citation>
    <scope>NUCLEOTIDE SEQUENCE [LARGE SCALE GENOMIC DNA]</scope>
    <source>
        <strain evidence="3 4">YOKOZUNA-1</strain>
    </source>
</reference>